<reference evidence="8" key="1">
    <citation type="submission" date="2016-10" db="EMBL/GenBank/DDBJ databases">
        <authorList>
            <person name="Varghese N."/>
            <person name="Submissions S."/>
        </authorList>
    </citation>
    <scope>NUCLEOTIDE SEQUENCE [LARGE SCALE GENOMIC DNA]</scope>
    <source>
        <strain evidence="8">BL9</strain>
    </source>
</reference>
<keyword evidence="8" id="KW-1185">Reference proteome</keyword>
<dbReference type="InterPro" id="IPR010982">
    <property type="entry name" value="Lambda_DNA-bd_dom_sf"/>
</dbReference>
<dbReference type="Gene3D" id="3.40.50.2300">
    <property type="match status" value="2"/>
</dbReference>
<dbReference type="PANTHER" id="PTHR30146">
    <property type="entry name" value="LACI-RELATED TRANSCRIPTIONAL REPRESSOR"/>
    <property type="match status" value="1"/>
</dbReference>
<sequence>MPKIDDVAKKAGVSVTTVSRVLNNRGYISEETREKVYRVMKELDYQPNEMARALFRKKSNMIGLIIPDVSHPFFSEMTYHLEYYADKSGYKLLLCNSNRDVSKESKYIDMLKKNKVDAIITGSSVLDVQHYLNLNLPIVSLDREVADNIPVVSSDNEMGGRLATQLLLDKNCSQPAFLYRGIGGPHHVALLANGRAQGYEAVMQHAGLEPIHLQLDASAGDELEIQEEIIGFLEQHPAVDGIFASSDVIAAEAVQASRQAGKRIPEDMRIIGYDDVKIASLLSPRLSSIRQPIQEMAERIIGLVLQQIQGEEIASGTNLFPVQLIERETT</sequence>
<evidence type="ECO:0000259" key="5">
    <source>
        <dbReference type="PROSITE" id="PS50932"/>
    </source>
</evidence>
<dbReference type="EMBL" id="FMVM01000022">
    <property type="protein sequence ID" value="SCZ09348.1"/>
    <property type="molecule type" value="Genomic_DNA"/>
</dbReference>
<dbReference type="InterPro" id="IPR028082">
    <property type="entry name" value="Peripla_BP_I"/>
</dbReference>
<dbReference type="InterPro" id="IPR000843">
    <property type="entry name" value="HTH_LacI"/>
</dbReference>
<dbReference type="PRINTS" id="PR00036">
    <property type="entry name" value="HTHLACI"/>
</dbReference>
<evidence type="ECO:0000259" key="6">
    <source>
        <dbReference type="PROSITE" id="PS50943"/>
    </source>
</evidence>
<accession>A0A1G5LAJ0</accession>
<dbReference type="GO" id="GO:0003700">
    <property type="term" value="F:DNA-binding transcription factor activity"/>
    <property type="evidence" value="ECO:0007669"/>
    <property type="project" value="TreeGrafter"/>
</dbReference>
<evidence type="ECO:0000313" key="8">
    <source>
        <dbReference type="Proteomes" id="UP000198538"/>
    </source>
</evidence>
<dbReference type="GO" id="GO:0000976">
    <property type="term" value="F:transcription cis-regulatory region binding"/>
    <property type="evidence" value="ECO:0007669"/>
    <property type="project" value="TreeGrafter"/>
</dbReference>
<dbReference type="CDD" id="cd06291">
    <property type="entry name" value="PBP1_Qymf-like"/>
    <property type="match status" value="1"/>
</dbReference>
<dbReference type="Pfam" id="PF13377">
    <property type="entry name" value="Peripla_BP_3"/>
    <property type="match status" value="1"/>
</dbReference>
<keyword evidence="1" id="KW-0678">Repressor</keyword>
<dbReference type="InterPro" id="IPR046335">
    <property type="entry name" value="LacI/GalR-like_sensor"/>
</dbReference>
<gene>
    <name evidence="7" type="ORF">SAMN05720606_12211</name>
</gene>
<dbReference type="SUPFAM" id="SSF53822">
    <property type="entry name" value="Periplasmic binding protein-like I"/>
    <property type="match status" value="1"/>
</dbReference>
<dbReference type="PANTHER" id="PTHR30146:SF95">
    <property type="entry name" value="RIBOSE OPERON REPRESSOR"/>
    <property type="match status" value="1"/>
</dbReference>
<evidence type="ECO:0000256" key="4">
    <source>
        <dbReference type="ARBA" id="ARBA00023163"/>
    </source>
</evidence>
<dbReference type="SUPFAM" id="SSF47413">
    <property type="entry name" value="lambda repressor-like DNA-binding domains"/>
    <property type="match status" value="1"/>
</dbReference>
<dbReference type="STRING" id="582692.SAMN05720606_12211"/>
<evidence type="ECO:0000256" key="3">
    <source>
        <dbReference type="ARBA" id="ARBA00023125"/>
    </source>
</evidence>
<dbReference type="RefSeq" id="WP_090924370.1">
    <property type="nucleotide sequence ID" value="NZ_FMVM01000022.1"/>
</dbReference>
<feature type="domain" description="HTH lacI-type" evidence="5">
    <location>
        <begin position="2"/>
        <end position="56"/>
    </location>
</feature>
<protein>
    <submittedName>
        <fullName evidence="7">Transcriptional regulator, LacI family</fullName>
    </submittedName>
</protein>
<keyword evidence="4" id="KW-0804">Transcription</keyword>
<dbReference type="Proteomes" id="UP000198538">
    <property type="component" value="Unassembled WGS sequence"/>
</dbReference>
<organism evidence="7 8">
    <name type="scientific">Paenibacillus polysaccharolyticus</name>
    <dbReference type="NCBI Taxonomy" id="582692"/>
    <lineage>
        <taxon>Bacteria</taxon>
        <taxon>Bacillati</taxon>
        <taxon>Bacillota</taxon>
        <taxon>Bacilli</taxon>
        <taxon>Bacillales</taxon>
        <taxon>Paenibacillaceae</taxon>
        <taxon>Paenibacillus</taxon>
    </lineage>
</organism>
<evidence type="ECO:0000313" key="7">
    <source>
        <dbReference type="EMBL" id="SCZ09348.1"/>
    </source>
</evidence>
<dbReference type="PROSITE" id="PS00356">
    <property type="entry name" value="HTH_LACI_1"/>
    <property type="match status" value="1"/>
</dbReference>
<dbReference type="SMART" id="SM00354">
    <property type="entry name" value="HTH_LACI"/>
    <property type="match status" value="1"/>
</dbReference>
<proteinExistence type="predicted"/>
<dbReference type="Gene3D" id="1.10.260.40">
    <property type="entry name" value="lambda repressor-like DNA-binding domains"/>
    <property type="match status" value="1"/>
</dbReference>
<feature type="domain" description="HTH cro/C1-type" evidence="6">
    <location>
        <begin position="6"/>
        <end position="46"/>
    </location>
</feature>
<keyword evidence="2" id="KW-0805">Transcription regulation</keyword>
<dbReference type="PROSITE" id="PS50932">
    <property type="entry name" value="HTH_LACI_2"/>
    <property type="match status" value="1"/>
</dbReference>
<name>A0A1G5LAJ0_9BACL</name>
<evidence type="ECO:0000256" key="1">
    <source>
        <dbReference type="ARBA" id="ARBA00022491"/>
    </source>
</evidence>
<dbReference type="Pfam" id="PF00356">
    <property type="entry name" value="LacI"/>
    <property type="match status" value="1"/>
</dbReference>
<dbReference type="CDD" id="cd01392">
    <property type="entry name" value="HTH_LacI"/>
    <property type="match status" value="1"/>
</dbReference>
<evidence type="ECO:0000256" key="2">
    <source>
        <dbReference type="ARBA" id="ARBA00023015"/>
    </source>
</evidence>
<dbReference type="AlphaFoldDB" id="A0A1G5LAJ0"/>
<keyword evidence="3" id="KW-0238">DNA-binding</keyword>
<dbReference type="PROSITE" id="PS50943">
    <property type="entry name" value="HTH_CROC1"/>
    <property type="match status" value="1"/>
</dbReference>
<dbReference type="InterPro" id="IPR001387">
    <property type="entry name" value="Cro/C1-type_HTH"/>
</dbReference>